<reference evidence="2" key="1">
    <citation type="submission" date="2023-11" db="EMBL/GenBank/DDBJ databases">
        <authorList>
            <person name="De Vega J J."/>
            <person name="De Vega J J."/>
        </authorList>
    </citation>
    <scope>NUCLEOTIDE SEQUENCE</scope>
</reference>
<feature type="compositionally biased region" description="Basic and acidic residues" evidence="1">
    <location>
        <begin position="164"/>
        <end position="184"/>
    </location>
</feature>
<protein>
    <submittedName>
        <fullName evidence="2">Uncharacterized protein</fullName>
    </submittedName>
</protein>
<feature type="region of interest" description="Disordered" evidence="1">
    <location>
        <begin position="164"/>
        <end position="199"/>
    </location>
</feature>
<comment type="caution">
    <text evidence="2">The sequence shown here is derived from an EMBL/GenBank/DDBJ whole genome shotgun (WGS) entry which is preliminary data.</text>
</comment>
<organism evidence="2 3">
    <name type="scientific">Mycena citricolor</name>
    <dbReference type="NCBI Taxonomy" id="2018698"/>
    <lineage>
        <taxon>Eukaryota</taxon>
        <taxon>Fungi</taxon>
        <taxon>Dikarya</taxon>
        <taxon>Basidiomycota</taxon>
        <taxon>Agaricomycotina</taxon>
        <taxon>Agaricomycetes</taxon>
        <taxon>Agaricomycetidae</taxon>
        <taxon>Agaricales</taxon>
        <taxon>Marasmiineae</taxon>
        <taxon>Mycenaceae</taxon>
        <taxon>Mycena</taxon>
    </lineage>
</organism>
<evidence type="ECO:0000256" key="1">
    <source>
        <dbReference type="SAM" id="MobiDB-lite"/>
    </source>
</evidence>
<feature type="compositionally biased region" description="Polar residues" evidence="1">
    <location>
        <begin position="188"/>
        <end position="199"/>
    </location>
</feature>
<proteinExistence type="predicted"/>
<keyword evidence="3" id="KW-1185">Reference proteome</keyword>
<gene>
    <name evidence="2" type="ORF">MYCIT1_LOCUS32246</name>
</gene>
<feature type="non-terminal residue" evidence="2">
    <location>
        <position position="199"/>
    </location>
</feature>
<dbReference type="EMBL" id="CAVNYO010000444">
    <property type="protein sequence ID" value="CAK5281258.1"/>
    <property type="molecule type" value="Genomic_DNA"/>
</dbReference>
<dbReference type="AlphaFoldDB" id="A0AAD2K6D0"/>
<name>A0AAD2K6D0_9AGAR</name>
<sequence>DVVQLKQRADDRHLRERADHRLRVPERVHRRRARADRRREADICRDQVRAERRGAEVLAPQQRRRVATDERVVLRPGLEVACGVDERGQADAEDQVRVVEHRGVPERRGEAEVRRVHALRAARRVDEAGVDRERLGVDAVGRRDRRDDLLRFAGLERERAVRVERDARVGGRQGHRAEGREDVRLGWNESSGLSRQEHG</sequence>
<evidence type="ECO:0000313" key="2">
    <source>
        <dbReference type="EMBL" id="CAK5281258.1"/>
    </source>
</evidence>
<evidence type="ECO:0000313" key="3">
    <source>
        <dbReference type="Proteomes" id="UP001295794"/>
    </source>
</evidence>
<dbReference type="Proteomes" id="UP001295794">
    <property type="component" value="Unassembled WGS sequence"/>
</dbReference>
<accession>A0AAD2K6D0</accession>